<evidence type="ECO:0000313" key="2">
    <source>
        <dbReference type="Proteomes" id="UP000724874"/>
    </source>
</evidence>
<keyword evidence="2" id="KW-1185">Reference proteome</keyword>
<name>A0A9P5TJ48_GYMJU</name>
<organism evidence="1 2">
    <name type="scientific">Gymnopilus junonius</name>
    <name type="common">Spectacular rustgill mushroom</name>
    <name type="synonym">Gymnopilus spectabilis subsp. junonius</name>
    <dbReference type="NCBI Taxonomy" id="109634"/>
    <lineage>
        <taxon>Eukaryota</taxon>
        <taxon>Fungi</taxon>
        <taxon>Dikarya</taxon>
        <taxon>Basidiomycota</taxon>
        <taxon>Agaricomycotina</taxon>
        <taxon>Agaricomycetes</taxon>
        <taxon>Agaricomycetidae</taxon>
        <taxon>Agaricales</taxon>
        <taxon>Agaricineae</taxon>
        <taxon>Hymenogastraceae</taxon>
        <taxon>Gymnopilus</taxon>
    </lineage>
</organism>
<evidence type="ECO:0000313" key="1">
    <source>
        <dbReference type="EMBL" id="KAF8882494.1"/>
    </source>
</evidence>
<dbReference type="Proteomes" id="UP000724874">
    <property type="component" value="Unassembled WGS sequence"/>
</dbReference>
<dbReference type="AlphaFoldDB" id="A0A9P5TJ48"/>
<protein>
    <submittedName>
        <fullName evidence="1">Uncharacterized protein</fullName>
    </submittedName>
</protein>
<comment type="caution">
    <text evidence="1">The sequence shown here is derived from an EMBL/GenBank/DDBJ whole genome shotgun (WGS) entry which is preliminary data.</text>
</comment>
<reference evidence="1" key="1">
    <citation type="submission" date="2020-11" db="EMBL/GenBank/DDBJ databases">
        <authorList>
            <consortium name="DOE Joint Genome Institute"/>
            <person name="Ahrendt S."/>
            <person name="Riley R."/>
            <person name="Andreopoulos W."/>
            <person name="LaButti K."/>
            <person name="Pangilinan J."/>
            <person name="Ruiz-duenas F.J."/>
            <person name="Barrasa J.M."/>
            <person name="Sanchez-Garcia M."/>
            <person name="Camarero S."/>
            <person name="Miyauchi S."/>
            <person name="Serrano A."/>
            <person name="Linde D."/>
            <person name="Babiker R."/>
            <person name="Drula E."/>
            <person name="Ayuso-Fernandez I."/>
            <person name="Pacheco R."/>
            <person name="Padilla G."/>
            <person name="Ferreira P."/>
            <person name="Barriuso J."/>
            <person name="Kellner H."/>
            <person name="Castanera R."/>
            <person name="Alfaro M."/>
            <person name="Ramirez L."/>
            <person name="Pisabarro A.G."/>
            <person name="Kuo A."/>
            <person name="Tritt A."/>
            <person name="Lipzen A."/>
            <person name="He G."/>
            <person name="Yan M."/>
            <person name="Ng V."/>
            <person name="Cullen D."/>
            <person name="Martin F."/>
            <person name="Rosso M.-N."/>
            <person name="Henrissat B."/>
            <person name="Hibbett D."/>
            <person name="Martinez A.T."/>
            <person name="Grigoriev I.V."/>
        </authorList>
    </citation>
    <scope>NUCLEOTIDE SEQUENCE</scope>
    <source>
        <strain evidence="1">AH 44721</strain>
    </source>
</reference>
<gene>
    <name evidence="1" type="ORF">CPB84DRAFT_1790794</name>
</gene>
<proteinExistence type="predicted"/>
<sequence length="67" mass="7415">MITTFVFVSYPGLQLYQNEIMMGLLACIATRLDKRLSDTSPLSRPMDPTSFSGPITPLLIRIKPLGS</sequence>
<accession>A0A9P5TJ48</accession>
<dbReference type="EMBL" id="JADNYJ010000122">
    <property type="protein sequence ID" value="KAF8882494.1"/>
    <property type="molecule type" value="Genomic_DNA"/>
</dbReference>